<gene>
    <name evidence="13" type="ORF">E3Q02_00546</name>
    <name evidence="14" type="ORF">E3Q03_00078</name>
    <name evidence="12" type="ORF">E3Q10_01461</name>
    <name evidence="11" type="ORF">E3Q17_00981</name>
    <name evidence="10" type="ORF">E3Q22_00217</name>
</gene>
<dbReference type="OrthoDB" id="10252326at2759"/>
<comment type="pathway">
    <text evidence="1">Amino-acid biosynthesis; L-arginine biosynthesis; L-arginine from L-ornithine and carbamoyl phosphate: step 1/3.</text>
</comment>
<evidence type="ECO:0000256" key="6">
    <source>
        <dbReference type="ARBA" id="ARBA00022679"/>
    </source>
</evidence>
<feature type="domain" description="Aspartate/ornithine carbamoyltransferase carbamoyl-P binding" evidence="9">
    <location>
        <begin position="13"/>
        <end position="159"/>
    </location>
</feature>
<organism evidence="10 19">
    <name type="scientific">Wallemia mellicola</name>
    <dbReference type="NCBI Taxonomy" id="1708541"/>
    <lineage>
        <taxon>Eukaryota</taxon>
        <taxon>Fungi</taxon>
        <taxon>Dikarya</taxon>
        <taxon>Basidiomycota</taxon>
        <taxon>Wallemiomycotina</taxon>
        <taxon>Wallemiomycetes</taxon>
        <taxon>Wallemiales</taxon>
        <taxon>Wallemiaceae</taxon>
        <taxon>Wallemia</taxon>
    </lineage>
</organism>
<dbReference type="FunFam" id="3.40.50.1370:FF:000009">
    <property type="entry name" value="Ornithine carbamoyltransferase, mitochondrial"/>
    <property type="match status" value="1"/>
</dbReference>
<dbReference type="Proteomes" id="UP000305647">
    <property type="component" value="Unassembled WGS sequence"/>
</dbReference>
<evidence type="ECO:0000313" key="17">
    <source>
        <dbReference type="Proteomes" id="UP000307169"/>
    </source>
</evidence>
<dbReference type="Proteomes" id="UP000307169">
    <property type="component" value="Unassembled WGS sequence"/>
</dbReference>
<dbReference type="InterPro" id="IPR006132">
    <property type="entry name" value="Asp/Orn_carbamoyltranf_P-bd"/>
</dbReference>
<evidence type="ECO:0000256" key="2">
    <source>
        <dbReference type="ARBA" id="ARBA00007805"/>
    </source>
</evidence>
<sequence>MKFTGRLTKQLPHLLSTGDLSKQQLNTLLKHSAELKDAFKKNAIPPAKLSIPKSLDAKTVAVLFNKRSTRTRVAAETSLQALGGHPLFLSPSDIQLGVNESLEDTARVVSSMTDGIFARVGAHSEIETLAKYSSVPVINALSDLYHPTQILADLLTISEVYGVNYSSEAPLSGLTFSWVGDANNIINDTLLSLPRLGAIVKVGCPQGYEIDNIIIKQLEEQGILDKVLFTSSPLEAVKDADVIVTDTWISMGQEDEKTKRLNDFKGFQVTEELARKGGAKDNWIFMHCLPRKTEEVDDQVFYGARSKVFQEAENRKWTIMSIFDKILGEYRL</sequence>
<dbReference type="Pfam" id="PF00185">
    <property type="entry name" value="OTCace"/>
    <property type="match status" value="1"/>
</dbReference>
<dbReference type="PANTHER" id="PTHR45753">
    <property type="entry name" value="ORNITHINE CARBAMOYLTRANSFERASE, MITOCHONDRIAL"/>
    <property type="match status" value="1"/>
</dbReference>
<evidence type="ECO:0000259" key="9">
    <source>
        <dbReference type="Pfam" id="PF02729"/>
    </source>
</evidence>
<evidence type="ECO:0000313" key="15">
    <source>
        <dbReference type="Proteomes" id="UP000305362"/>
    </source>
</evidence>
<dbReference type="GO" id="GO:0016597">
    <property type="term" value="F:amino acid binding"/>
    <property type="evidence" value="ECO:0007669"/>
    <property type="project" value="InterPro"/>
</dbReference>
<accession>A0A4T0S7E1</accession>
<evidence type="ECO:0000313" key="12">
    <source>
        <dbReference type="EMBL" id="TIC31889.1"/>
    </source>
</evidence>
<dbReference type="GO" id="GO:0005739">
    <property type="term" value="C:mitochondrion"/>
    <property type="evidence" value="ECO:0007669"/>
    <property type="project" value="TreeGrafter"/>
</dbReference>
<evidence type="ECO:0000256" key="3">
    <source>
        <dbReference type="ARBA" id="ARBA00013007"/>
    </source>
</evidence>
<dbReference type="PROSITE" id="PS00097">
    <property type="entry name" value="CARBAMOYLTRANSFERASE"/>
    <property type="match status" value="1"/>
</dbReference>
<evidence type="ECO:0000313" key="11">
    <source>
        <dbReference type="EMBL" id="TIC03311.1"/>
    </source>
</evidence>
<dbReference type="InterPro" id="IPR002292">
    <property type="entry name" value="Orn/put_carbamltrans"/>
</dbReference>
<comment type="caution">
    <text evidence="10">The sequence shown here is derived from an EMBL/GenBank/DDBJ whole genome shotgun (WGS) entry which is preliminary data.</text>
</comment>
<keyword evidence="5" id="KW-0028">Amino-acid biosynthesis</keyword>
<evidence type="ECO:0000259" key="8">
    <source>
        <dbReference type="Pfam" id="PF00185"/>
    </source>
</evidence>
<dbReference type="EMBL" id="SPRW01000003">
    <property type="protein sequence ID" value="TIC70516.1"/>
    <property type="molecule type" value="Genomic_DNA"/>
</dbReference>
<evidence type="ECO:0000256" key="4">
    <source>
        <dbReference type="ARBA" id="ARBA00022571"/>
    </source>
</evidence>
<dbReference type="EMBL" id="SPRV01000001">
    <property type="protein sequence ID" value="TIC71904.1"/>
    <property type="molecule type" value="Genomic_DNA"/>
</dbReference>
<evidence type="ECO:0000313" key="10">
    <source>
        <dbReference type="EMBL" id="TIB82411.1"/>
    </source>
</evidence>
<dbReference type="GO" id="GO:0042450">
    <property type="term" value="P:L-arginine biosynthetic process via ornithine"/>
    <property type="evidence" value="ECO:0007669"/>
    <property type="project" value="TreeGrafter"/>
</dbReference>
<feature type="domain" description="Aspartate/ornithine carbamoyltransferase Asp/Orn-binding" evidence="8">
    <location>
        <begin position="173"/>
        <end position="324"/>
    </location>
</feature>
<evidence type="ECO:0000313" key="18">
    <source>
        <dbReference type="Proteomes" id="UP000309601"/>
    </source>
</evidence>
<dbReference type="Proteomes" id="UP000305362">
    <property type="component" value="Unassembled WGS sequence"/>
</dbReference>
<dbReference type="EMBL" id="SPRH01000007">
    <property type="protein sequence ID" value="TIC03311.1"/>
    <property type="molecule type" value="Genomic_DNA"/>
</dbReference>
<dbReference type="Proteomes" id="UP000309601">
    <property type="component" value="Unassembled WGS sequence"/>
</dbReference>
<evidence type="ECO:0000313" key="19">
    <source>
        <dbReference type="Proteomes" id="UP000310685"/>
    </source>
</evidence>
<dbReference type="GO" id="GO:0019240">
    <property type="term" value="P:citrulline biosynthetic process"/>
    <property type="evidence" value="ECO:0007669"/>
    <property type="project" value="TreeGrafter"/>
</dbReference>
<dbReference type="PANTHER" id="PTHR45753:SF3">
    <property type="entry name" value="ORNITHINE TRANSCARBAMYLASE, MITOCHONDRIAL"/>
    <property type="match status" value="1"/>
</dbReference>
<dbReference type="InterPro" id="IPR006130">
    <property type="entry name" value="Asp/Orn_carbamoylTrfase"/>
</dbReference>
<dbReference type="SUPFAM" id="SSF53671">
    <property type="entry name" value="Aspartate/ornithine carbamoyltransferase"/>
    <property type="match status" value="1"/>
</dbReference>
<dbReference type="AlphaFoldDB" id="A0A4T0S7E1"/>
<dbReference type="InterPro" id="IPR006131">
    <property type="entry name" value="Asp_carbamoyltransf_Asp/Orn-bd"/>
</dbReference>
<dbReference type="Pfam" id="PF02729">
    <property type="entry name" value="OTCace_N"/>
    <property type="match status" value="1"/>
</dbReference>
<evidence type="ECO:0000256" key="1">
    <source>
        <dbReference type="ARBA" id="ARBA00004975"/>
    </source>
</evidence>
<dbReference type="PRINTS" id="PR00102">
    <property type="entry name" value="OTCASE"/>
</dbReference>
<protein>
    <recommendedName>
        <fullName evidence="3">ornithine carbamoyltransferase</fullName>
        <ecNumber evidence="3">2.1.3.3</ecNumber>
    </recommendedName>
</protein>
<dbReference type="NCBIfam" id="NF001986">
    <property type="entry name" value="PRK00779.1"/>
    <property type="match status" value="1"/>
</dbReference>
<evidence type="ECO:0000256" key="7">
    <source>
        <dbReference type="RuleBase" id="RU003634"/>
    </source>
</evidence>
<dbReference type="NCBIfam" id="TIGR00658">
    <property type="entry name" value="orni_carb_tr"/>
    <property type="match status" value="1"/>
</dbReference>
<keyword evidence="4" id="KW-0055">Arginine biosynthesis</keyword>
<comment type="similarity">
    <text evidence="2">Belongs to the aspartate/ornithine carbamoyltransferase superfamily. OTCase family.</text>
</comment>
<proteinExistence type="inferred from homology"/>
<dbReference type="PRINTS" id="PR00100">
    <property type="entry name" value="AOTCASE"/>
</dbReference>
<dbReference type="Gene3D" id="3.40.50.1370">
    <property type="entry name" value="Aspartate/ornithine carbamoyltransferase"/>
    <property type="match status" value="2"/>
</dbReference>
<keyword evidence="6 7" id="KW-0808">Transferase</keyword>
<dbReference type="EC" id="2.1.3.3" evidence="3"/>
<dbReference type="Proteomes" id="UP000310685">
    <property type="component" value="Unassembled WGS sequence"/>
</dbReference>
<dbReference type="EMBL" id="SPRO01000010">
    <property type="protein sequence ID" value="TIC31889.1"/>
    <property type="molecule type" value="Genomic_DNA"/>
</dbReference>
<dbReference type="InterPro" id="IPR036901">
    <property type="entry name" value="Asp/Orn_carbamoylTrfase_sf"/>
</dbReference>
<evidence type="ECO:0000313" key="16">
    <source>
        <dbReference type="Proteomes" id="UP000305647"/>
    </source>
</evidence>
<name>A0A4T0S7E1_9BASI</name>
<evidence type="ECO:0000313" key="13">
    <source>
        <dbReference type="EMBL" id="TIC70516.1"/>
    </source>
</evidence>
<dbReference type="EMBL" id="SPRC01000002">
    <property type="protein sequence ID" value="TIB82411.1"/>
    <property type="molecule type" value="Genomic_DNA"/>
</dbReference>
<reference evidence="15 16" key="1">
    <citation type="submission" date="2019-03" db="EMBL/GenBank/DDBJ databases">
        <title>Sequencing 25 genomes of Wallemia mellicola.</title>
        <authorList>
            <person name="Gostincar C."/>
        </authorList>
    </citation>
    <scope>NUCLEOTIDE SEQUENCE [LARGE SCALE GENOMIC DNA]</scope>
    <source>
        <strain evidence="11 17">EXF-1262</strain>
        <strain evidence="13 18">EXF-1274</strain>
        <strain evidence="14 15">EXF-1277</strain>
        <strain evidence="10 19">EXF-6152</strain>
        <strain evidence="12 16">EXF-8738</strain>
    </source>
</reference>
<dbReference type="GO" id="GO:0004585">
    <property type="term" value="F:ornithine carbamoyltransferase activity"/>
    <property type="evidence" value="ECO:0007669"/>
    <property type="project" value="UniProtKB-EC"/>
</dbReference>
<evidence type="ECO:0000256" key="5">
    <source>
        <dbReference type="ARBA" id="ARBA00022605"/>
    </source>
</evidence>
<evidence type="ECO:0000313" key="14">
    <source>
        <dbReference type="EMBL" id="TIC71904.1"/>
    </source>
</evidence>